<proteinExistence type="predicted"/>
<gene>
    <name evidence="3" type="ORF">CERSUDRAFT_144145</name>
</gene>
<evidence type="ECO:0000313" key="4">
    <source>
        <dbReference type="Proteomes" id="UP000016930"/>
    </source>
</evidence>
<dbReference type="HOGENOM" id="CLU_000288_6_8_1"/>
<dbReference type="InterPro" id="IPR056884">
    <property type="entry name" value="NPHP3-like_N"/>
</dbReference>
<feature type="domain" description="Nephrocystin 3-like N-terminal" evidence="2">
    <location>
        <begin position="1"/>
        <end position="106"/>
    </location>
</feature>
<dbReference type="EMBL" id="KB445813">
    <property type="protein sequence ID" value="EMD32010.1"/>
    <property type="molecule type" value="Genomic_DNA"/>
</dbReference>
<organism evidence="3 4">
    <name type="scientific">Ceriporiopsis subvermispora (strain B)</name>
    <name type="common">White-rot fungus</name>
    <name type="synonym">Gelatoporia subvermispora</name>
    <dbReference type="NCBI Taxonomy" id="914234"/>
    <lineage>
        <taxon>Eukaryota</taxon>
        <taxon>Fungi</taxon>
        <taxon>Dikarya</taxon>
        <taxon>Basidiomycota</taxon>
        <taxon>Agaricomycotina</taxon>
        <taxon>Agaricomycetes</taxon>
        <taxon>Polyporales</taxon>
        <taxon>Gelatoporiaceae</taxon>
        <taxon>Gelatoporia</taxon>
    </lineage>
</organism>
<evidence type="ECO:0000256" key="1">
    <source>
        <dbReference type="ARBA" id="ARBA00022737"/>
    </source>
</evidence>
<keyword evidence="1" id="KW-0677">Repeat</keyword>
<dbReference type="AlphaFoldDB" id="M2QIT8"/>
<protein>
    <recommendedName>
        <fullName evidence="2">Nephrocystin 3-like N-terminal domain-containing protein</fullName>
    </recommendedName>
</protein>
<dbReference type="Pfam" id="PF24883">
    <property type="entry name" value="NPHP3_N"/>
    <property type="match status" value="1"/>
</dbReference>
<evidence type="ECO:0000259" key="2">
    <source>
        <dbReference type="Pfam" id="PF24883"/>
    </source>
</evidence>
<dbReference type="OrthoDB" id="3228837at2759"/>
<keyword evidence="4" id="KW-1185">Reference proteome</keyword>
<reference evidence="3 4" key="1">
    <citation type="journal article" date="2012" name="Proc. Natl. Acad. Sci. U.S.A.">
        <title>Comparative genomics of Ceriporiopsis subvermispora and Phanerochaete chrysosporium provide insight into selective ligninolysis.</title>
        <authorList>
            <person name="Fernandez-Fueyo E."/>
            <person name="Ruiz-Duenas F.J."/>
            <person name="Ferreira P."/>
            <person name="Floudas D."/>
            <person name="Hibbett D.S."/>
            <person name="Canessa P."/>
            <person name="Larrondo L.F."/>
            <person name="James T.Y."/>
            <person name="Seelenfreund D."/>
            <person name="Lobos S."/>
            <person name="Polanco R."/>
            <person name="Tello M."/>
            <person name="Honda Y."/>
            <person name="Watanabe T."/>
            <person name="Watanabe T."/>
            <person name="Ryu J.S."/>
            <person name="Kubicek C.P."/>
            <person name="Schmoll M."/>
            <person name="Gaskell J."/>
            <person name="Hammel K.E."/>
            <person name="St John F.J."/>
            <person name="Vanden Wymelenberg A."/>
            <person name="Sabat G."/>
            <person name="Splinter BonDurant S."/>
            <person name="Syed K."/>
            <person name="Yadav J.S."/>
            <person name="Doddapaneni H."/>
            <person name="Subramanian V."/>
            <person name="Lavin J.L."/>
            <person name="Oguiza J.A."/>
            <person name="Perez G."/>
            <person name="Pisabarro A.G."/>
            <person name="Ramirez L."/>
            <person name="Santoyo F."/>
            <person name="Master E."/>
            <person name="Coutinho P.M."/>
            <person name="Henrissat B."/>
            <person name="Lombard V."/>
            <person name="Magnuson J.K."/>
            <person name="Kuees U."/>
            <person name="Hori C."/>
            <person name="Igarashi K."/>
            <person name="Samejima M."/>
            <person name="Held B.W."/>
            <person name="Barry K.W."/>
            <person name="LaButti K.M."/>
            <person name="Lapidus A."/>
            <person name="Lindquist E.A."/>
            <person name="Lucas S.M."/>
            <person name="Riley R."/>
            <person name="Salamov A.A."/>
            <person name="Hoffmeister D."/>
            <person name="Schwenk D."/>
            <person name="Hadar Y."/>
            <person name="Yarden O."/>
            <person name="de Vries R.P."/>
            <person name="Wiebenga A."/>
            <person name="Stenlid J."/>
            <person name="Eastwood D."/>
            <person name="Grigoriev I.V."/>
            <person name="Berka R.M."/>
            <person name="Blanchette R.A."/>
            <person name="Kersten P."/>
            <person name="Martinez A.T."/>
            <person name="Vicuna R."/>
            <person name="Cullen D."/>
        </authorList>
    </citation>
    <scope>NUCLEOTIDE SEQUENCE [LARGE SCALE GENOMIC DNA]</scope>
    <source>
        <strain evidence="3 4">B</strain>
    </source>
</reference>
<dbReference type="STRING" id="914234.M2QIT8"/>
<sequence>MGKSSIAHALCRQLQNGQLGASFFFLRTSGECSNVYRIFPTIAHQLAEFIPSLRPHIASAARKHRAGREQALEYQFSTLILDPLKALIGLSSCSIVVFVVDGVDEC</sequence>
<feature type="non-terminal residue" evidence="3">
    <location>
        <position position="106"/>
    </location>
</feature>
<name>M2QIT8_CERS8</name>
<accession>M2QIT8</accession>
<dbReference type="Proteomes" id="UP000016930">
    <property type="component" value="Unassembled WGS sequence"/>
</dbReference>
<evidence type="ECO:0000313" key="3">
    <source>
        <dbReference type="EMBL" id="EMD32010.1"/>
    </source>
</evidence>